<evidence type="ECO:0000313" key="2">
    <source>
        <dbReference type="Proteomes" id="UP001060215"/>
    </source>
</evidence>
<accession>A0ACC0H953</accession>
<gene>
    <name evidence="1" type="ORF">LOK49_LG06G01718</name>
</gene>
<dbReference type="EMBL" id="CM045762">
    <property type="protein sequence ID" value="KAI8009282.1"/>
    <property type="molecule type" value="Genomic_DNA"/>
</dbReference>
<sequence length="71" mass="7787">MSCSMRNCLMVMKFSAQATLLPQARKFEIEGFEISVAKTSFKANTKALAENEGEGLAKLIYRLDNGEILAG</sequence>
<dbReference type="Proteomes" id="UP001060215">
    <property type="component" value="Chromosome 5"/>
</dbReference>
<reference evidence="1 2" key="1">
    <citation type="journal article" date="2022" name="Plant J.">
        <title>Chromosome-level genome of Camellia lanceoleosa provides a valuable resource for understanding genome evolution and self-incompatibility.</title>
        <authorList>
            <person name="Gong W."/>
            <person name="Xiao S."/>
            <person name="Wang L."/>
            <person name="Liao Z."/>
            <person name="Chang Y."/>
            <person name="Mo W."/>
            <person name="Hu G."/>
            <person name="Li W."/>
            <person name="Zhao G."/>
            <person name="Zhu H."/>
            <person name="Hu X."/>
            <person name="Ji K."/>
            <person name="Xiang X."/>
            <person name="Song Q."/>
            <person name="Yuan D."/>
            <person name="Jin S."/>
            <person name="Zhang L."/>
        </authorList>
    </citation>
    <scope>NUCLEOTIDE SEQUENCE [LARGE SCALE GENOMIC DNA]</scope>
    <source>
        <strain evidence="1">SQ_2022a</strain>
    </source>
</reference>
<organism evidence="1 2">
    <name type="scientific">Camellia lanceoleosa</name>
    <dbReference type="NCBI Taxonomy" id="1840588"/>
    <lineage>
        <taxon>Eukaryota</taxon>
        <taxon>Viridiplantae</taxon>
        <taxon>Streptophyta</taxon>
        <taxon>Embryophyta</taxon>
        <taxon>Tracheophyta</taxon>
        <taxon>Spermatophyta</taxon>
        <taxon>Magnoliopsida</taxon>
        <taxon>eudicotyledons</taxon>
        <taxon>Gunneridae</taxon>
        <taxon>Pentapetalae</taxon>
        <taxon>asterids</taxon>
        <taxon>Ericales</taxon>
        <taxon>Theaceae</taxon>
        <taxon>Camellia</taxon>
    </lineage>
</organism>
<protein>
    <submittedName>
        <fullName evidence="1">Uncharacterized protein</fullName>
    </submittedName>
</protein>
<evidence type="ECO:0000313" key="1">
    <source>
        <dbReference type="EMBL" id="KAI8009282.1"/>
    </source>
</evidence>
<keyword evidence="2" id="KW-1185">Reference proteome</keyword>
<proteinExistence type="predicted"/>
<comment type="caution">
    <text evidence="1">The sequence shown here is derived from an EMBL/GenBank/DDBJ whole genome shotgun (WGS) entry which is preliminary data.</text>
</comment>
<name>A0ACC0H953_9ERIC</name>